<dbReference type="InterPro" id="IPR017853">
    <property type="entry name" value="GH"/>
</dbReference>
<dbReference type="SUPFAM" id="SSF51445">
    <property type="entry name" value="(Trans)glycosidases"/>
    <property type="match status" value="2"/>
</dbReference>
<dbReference type="PRINTS" id="PR00131">
    <property type="entry name" value="GLHYDRLASE1"/>
</dbReference>
<evidence type="ECO:0000313" key="6">
    <source>
        <dbReference type="Proteomes" id="UP000648187"/>
    </source>
</evidence>
<dbReference type="EMBL" id="JACKWZ010000031">
    <property type="protein sequence ID" value="KAF9420539.1"/>
    <property type="molecule type" value="Genomic_DNA"/>
</dbReference>
<keyword evidence="3" id="KW-0326">Glycosidase</keyword>
<proteinExistence type="inferred from homology"/>
<keyword evidence="2" id="KW-0378">Hydrolase</keyword>
<organism evidence="5 6">
    <name type="scientific">Spodoptera exigua</name>
    <name type="common">Beet armyworm</name>
    <name type="synonym">Noctua fulgens</name>
    <dbReference type="NCBI Taxonomy" id="7107"/>
    <lineage>
        <taxon>Eukaryota</taxon>
        <taxon>Metazoa</taxon>
        <taxon>Ecdysozoa</taxon>
        <taxon>Arthropoda</taxon>
        <taxon>Hexapoda</taxon>
        <taxon>Insecta</taxon>
        <taxon>Pterygota</taxon>
        <taxon>Neoptera</taxon>
        <taxon>Endopterygota</taxon>
        <taxon>Lepidoptera</taxon>
        <taxon>Glossata</taxon>
        <taxon>Ditrysia</taxon>
        <taxon>Noctuoidea</taxon>
        <taxon>Noctuidae</taxon>
        <taxon>Amphipyrinae</taxon>
        <taxon>Spodoptera</taxon>
    </lineage>
</organism>
<sequence>MFGAATSAYQIEGAWNFGDKSESIWDRLLHTYPSIVFDKSNGDEACFSADFWTRDIEIAHELGLQMYRLVCSKQLSSEQVLLLSDLLSKITTTMSTKSFAQCRAKFNGERCYNKVEEFVTSISVFKKIEKISDDDALEGLSLVLTDKAATFSISWPRVLPTGFPNKISQYGKSYYSKLIDGLLKKGIQPVVTMYHWDLPQSLQDLGGWTNPLIATWFADYARVLYSLFGDRVKYWITINEPLTICDGGYNKMAAPFLNDMKISNYLCSKHVLLAHAKAFRIYDEEFRKAHRGKISLANIFFWFEPENAIKDTKATQLTMQLWEGRFGHPVYSKSGGWPPELEKHMAVLSAKEGYRQSRLPPFTPEEINLIKGTYDFYALNHYTTRLVRAVPPKVADPWPYYGSKELGVSFVNHPSRRTIVIDWFQVYPEGLRKQLHWIKDNYEVKDIMITENGLPSLRDSLTDYDRLDYIRENLKQVLLAINEGVNVMGYTVWSLIDSFEWITGYQYNPYRLRTARESALYYKSVIQNRTILNMD</sequence>
<evidence type="ECO:0000313" key="5">
    <source>
        <dbReference type="EMBL" id="KAF9420539.1"/>
    </source>
</evidence>
<comment type="similarity">
    <text evidence="1 4">Belongs to the glycosyl hydrolase 1 family.</text>
</comment>
<dbReference type="PANTHER" id="PTHR10353:SF36">
    <property type="entry name" value="LP05116P"/>
    <property type="match status" value="1"/>
</dbReference>
<dbReference type="GO" id="GO:0008422">
    <property type="term" value="F:beta-glucosidase activity"/>
    <property type="evidence" value="ECO:0007669"/>
    <property type="project" value="TreeGrafter"/>
</dbReference>
<dbReference type="Pfam" id="PF00232">
    <property type="entry name" value="Glyco_hydro_1"/>
    <property type="match status" value="2"/>
</dbReference>
<evidence type="ECO:0000256" key="1">
    <source>
        <dbReference type="ARBA" id="ARBA00010838"/>
    </source>
</evidence>
<dbReference type="Gene3D" id="3.20.20.80">
    <property type="entry name" value="Glycosidases"/>
    <property type="match status" value="2"/>
</dbReference>
<keyword evidence="6" id="KW-1185">Reference proteome</keyword>
<reference evidence="5" key="1">
    <citation type="submission" date="2020-08" db="EMBL/GenBank/DDBJ databases">
        <title>Spodoptera exigua strain:BAW_Kor-Di-RS1 Genome sequencing and assembly.</title>
        <authorList>
            <person name="Kim J."/>
            <person name="Nam H.Y."/>
            <person name="Kwon M."/>
            <person name="Choi J.H."/>
            <person name="Cho S.R."/>
            <person name="Kim G.-H."/>
        </authorList>
    </citation>
    <scope>NUCLEOTIDE SEQUENCE</scope>
    <source>
        <strain evidence="5">BAW_Kor-Di-RS1</strain>
        <tissue evidence="5">Whole-body</tissue>
    </source>
</reference>
<dbReference type="InterPro" id="IPR001360">
    <property type="entry name" value="Glyco_hydro_1"/>
</dbReference>
<gene>
    <name evidence="5" type="ORF">HW555_003289</name>
</gene>
<comment type="caution">
    <text evidence="5">The sequence shown here is derived from an EMBL/GenBank/DDBJ whole genome shotgun (WGS) entry which is preliminary data.</text>
</comment>
<name>A0A835L6C1_SPOEX</name>
<evidence type="ECO:0000256" key="3">
    <source>
        <dbReference type="ARBA" id="ARBA00023295"/>
    </source>
</evidence>
<dbReference type="AlphaFoldDB" id="A0A835L6C1"/>
<dbReference type="Proteomes" id="UP000648187">
    <property type="component" value="Unassembled WGS sequence"/>
</dbReference>
<dbReference type="PANTHER" id="PTHR10353">
    <property type="entry name" value="GLYCOSYL HYDROLASE"/>
    <property type="match status" value="1"/>
</dbReference>
<evidence type="ECO:0000256" key="4">
    <source>
        <dbReference type="RuleBase" id="RU003690"/>
    </source>
</evidence>
<evidence type="ECO:0008006" key="7">
    <source>
        <dbReference type="Google" id="ProtNLM"/>
    </source>
</evidence>
<evidence type="ECO:0000256" key="2">
    <source>
        <dbReference type="ARBA" id="ARBA00022801"/>
    </source>
</evidence>
<dbReference type="GO" id="GO:0005975">
    <property type="term" value="P:carbohydrate metabolic process"/>
    <property type="evidence" value="ECO:0007669"/>
    <property type="project" value="InterPro"/>
</dbReference>
<accession>A0A835L6C1</accession>
<protein>
    <recommendedName>
        <fullName evidence="7">Beta-glucosidase</fullName>
    </recommendedName>
</protein>